<evidence type="ECO:0000313" key="1">
    <source>
        <dbReference type="EMBL" id="GAA0627639.1"/>
    </source>
</evidence>
<organism evidence="1 2">
    <name type="scientific">Sporichthya brevicatena</name>
    <dbReference type="NCBI Taxonomy" id="171442"/>
    <lineage>
        <taxon>Bacteria</taxon>
        <taxon>Bacillati</taxon>
        <taxon>Actinomycetota</taxon>
        <taxon>Actinomycetes</taxon>
        <taxon>Sporichthyales</taxon>
        <taxon>Sporichthyaceae</taxon>
        <taxon>Sporichthya</taxon>
    </lineage>
</organism>
<sequence>MENMTNTVVTTQLGVIGVPAAGTVARPWSAYEHGCVQGVHIAPMTSVPQEKSVLKTALPATAGFAAALRKDVFARSGFRTLGPPV</sequence>
<dbReference type="RefSeq" id="WP_344606911.1">
    <property type="nucleotide sequence ID" value="NZ_BAAAHE010000030.1"/>
</dbReference>
<keyword evidence="2" id="KW-1185">Reference proteome</keyword>
<reference evidence="1 2" key="1">
    <citation type="journal article" date="2019" name="Int. J. Syst. Evol. Microbiol.">
        <title>The Global Catalogue of Microorganisms (GCM) 10K type strain sequencing project: providing services to taxonomists for standard genome sequencing and annotation.</title>
        <authorList>
            <consortium name="The Broad Institute Genomics Platform"/>
            <consortium name="The Broad Institute Genome Sequencing Center for Infectious Disease"/>
            <person name="Wu L."/>
            <person name="Ma J."/>
        </authorList>
    </citation>
    <scope>NUCLEOTIDE SEQUENCE [LARGE SCALE GENOMIC DNA]</scope>
    <source>
        <strain evidence="1 2">JCM 10671</strain>
    </source>
</reference>
<name>A0ABN1H301_9ACTN</name>
<proteinExistence type="predicted"/>
<gene>
    <name evidence="1" type="ORF">GCM10009547_34000</name>
</gene>
<accession>A0ABN1H301</accession>
<dbReference type="Proteomes" id="UP001500957">
    <property type="component" value="Unassembled WGS sequence"/>
</dbReference>
<comment type="caution">
    <text evidence="1">The sequence shown here is derived from an EMBL/GenBank/DDBJ whole genome shotgun (WGS) entry which is preliminary data.</text>
</comment>
<evidence type="ECO:0000313" key="2">
    <source>
        <dbReference type="Proteomes" id="UP001500957"/>
    </source>
</evidence>
<protein>
    <submittedName>
        <fullName evidence="1">Uncharacterized protein</fullName>
    </submittedName>
</protein>
<dbReference type="EMBL" id="BAAAHE010000030">
    <property type="protein sequence ID" value="GAA0627639.1"/>
    <property type="molecule type" value="Genomic_DNA"/>
</dbReference>